<feature type="domain" description="Response regulatory" evidence="10">
    <location>
        <begin position="3"/>
        <end position="120"/>
    </location>
</feature>
<evidence type="ECO:0000256" key="7">
    <source>
        <dbReference type="ARBA" id="ARBA00023163"/>
    </source>
</evidence>
<dbReference type="Gene3D" id="1.10.10.60">
    <property type="entry name" value="Homeodomain-like"/>
    <property type="match status" value="2"/>
</dbReference>
<keyword evidence="7" id="KW-0804">Transcription</keyword>
<dbReference type="Proteomes" id="UP000639396">
    <property type="component" value="Unassembled WGS sequence"/>
</dbReference>
<dbReference type="PROSITE" id="PS01124">
    <property type="entry name" value="HTH_ARAC_FAMILY_2"/>
    <property type="match status" value="1"/>
</dbReference>
<dbReference type="CDD" id="cd17536">
    <property type="entry name" value="REC_YesN-like"/>
    <property type="match status" value="1"/>
</dbReference>
<evidence type="ECO:0000256" key="1">
    <source>
        <dbReference type="ARBA" id="ARBA00004496"/>
    </source>
</evidence>
<dbReference type="SUPFAM" id="SSF52172">
    <property type="entry name" value="CheY-like"/>
    <property type="match status" value="1"/>
</dbReference>
<reference evidence="11" key="1">
    <citation type="submission" date="2020-09" db="EMBL/GenBank/DDBJ databases">
        <title>A novel bacterium of genus Paenibacillus, isolated from South China Sea.</title>
        <authorList>
            <person name="Huang H."/>
            <person name="Mo K."/>
            <person name="Hu Y."/>
        </authorList>
    </citation>
    <scope>NUCLEOTIDE SEQUENCE</scope>
    <source>
        <strain evidence="11">IB182363</strain>
    </source>
</reference>
<evidence type="ECO:0000259" key="9">
    <source>
        <dbReference type="PROSITE" id="PS01124"/>
    </source>
</evidence>
<keyword evidence="4" id="KW-0902">Two-component regulatory system</keyword>
<dbReference type="Pfam" id="PF00072">
    <property type="entry name" value="Response_reg"/>
    <property type="match status" value="1"/>
</dbReference>
<accession>A0A927CBS9</accession>
<dbReference type="InterPro" id="IPR001789">
    <property type="entry name" value="Sig_transdc_resp-reg_receiver"/>
</dbReference>
<dbReference type="InterPro" id="IPR018060">
    <property type="entry name" value="HTH_AraC"/>
</dbReference>
<gene>
    <name evidence="11" type="ORF">IDH45_17395</name>
</gene>
<feature type="modified residue" description="4-aspartylphosphate" evidence="8">
    <location>
        <position position="55"/>
    </location>
</feature>
<protein>
    <submittedName>
        <fullName evidence="11">Response regulator</fullName>
    </submittedName>
</protein>
<keyword evidence="2" id="KW-0963">Cytoplasm</keyword>
<dbReference type="GO" id="GO:0000160">
    <property type="term" value="P:phosphorelay signal transduction system"/>
    <property type="evidence" value="ECO:0007669"/>
    <property type="project" value="UniProtKB-KW"/>
</dbReference>
<evidence type="ECO:0000256" key="2">
    <source>
        <dbReference type="ARBA" id="ARBA00022490"/>
    </source>
</evidence>
<evidence type="ECO:0000313" key="12">
    <source>
        <dbReference type="Proteomes" id="UP000639396"/>
    </source>
</evidence>
<dbReference type="SMART" id="SM00448">
    <property type="entry name" value="REC"/>
    <property type="match status" value="1"/>
</dbReference>
<proteinExistence type="predicted"/>
<keyword evidence="6" id="KW-0238">DNA-binding</keyword>
<comment type="caution">
    <text evidence="11">The sequence shown here is derived from an EMBL/GenBank/DDBJ whole genome shotgun (WGS) entry which is preliminary data.</text>
</comment>
<dbReference type="RefSeq" id="WP_190929397.1">
    <property type="nucleotide sequence ID" value="NZ_JACXJA010000022.1"/>
</dbReference>
<evidence type="ECO:0000256" key="6">
    <source>
        <dbReference type="ARBA" id="ARBA00023125"/>
    </source>
</evidence>
<dbReference type="SMART" id="SM00342">
    <property type="entry name" value="HTH_ARAC"/>
    <property type="match status" value="1"/>
</dbReference>
<dbReference type="AlphaFoldDB" id="A0A927CBS9"/>
<dbReference type="PROSITE" id="PS00041">
    <property type="entry name" value="HTH_ARAC_FAMILY_1"/>
    <property type="match status" value="1"/>
</dbReference>
<dbReference type="InterPro" id="IPR051552">
    <property type="entry name" value="HptR"/>
</dbReference>
<dbReference type="SUPFAM" id="SSF46689">
    <property type="entry name" value="Homeodomain-like"/>
    <property type="match status" value="1"/>
</dbReference>
<dbReference type="InterPro" id="IPR009057">
    <property type="entry name" value="Homeodomain-like_sf"/>
</dbReference>
<dbReference type="GO" id="GO:0043565">
    <property type="term" value="F:sequence-specific DNA binding"/>
    <property type="evidence" value="ECO:0007669"/>
    <property type="project" value="InterPro"/>
</dbReference>
<name>A0A927CBS9_9BACL</name>
<dbReference type="Pfam" id="PF12833">
    <property type="entry name" value="HTH_18"/>
    <property type="match status" value="1"/>
</dbReference>
<dbReference type="Gene3D" id="3.40.50.2300">
    <property type="match status" value="1"/>
</dbReference>
<dbReference type="PANTHER" id="PTHR42713:SF3">
    <property type="entry name" value="TRANSCRIPTIONAL REGULATORY PROTEIN HPTR"/>
    <property type="match status" value="1"/>
</dbReference>
<dbReference type="GO" id="GO:0003700">
    <property type="term" value="F:DNA-binding transcription factor activity"/>
    <property type="evidence" value="ECO:0007669"/>
    <property type="project" value="InterPro"/>
</dbReference>
<evidence type="ECO:0000259" key="10">
    <source>
        <dbReference type="PROSITE" id="PS50110"/>
    </source>
</evidence>
<keyword evidence="5" id="KW-0805">Transcription regulation</keyword>
<evidence type="ECO:0000256" key="4">
    <source>
        <dbReference type="ARBA" id="ARBA00023012"/>
    </source>
</evidence>
<sequence length="506" mass="58084">MFDIVIVEDKKVTREGLVHLMDWASLDARVVGAFDSGQAAIEFLSRNKAHIVITDIEMENGTGMELSAYICERMPQTKVIIISAYERFSYAHQAIQLGVFAYQLKPVDEKELLDKVSNAISQIRKDQEAHALASLLALQELSSTLEAYLMNRPVDYSLLQQAFEVLQSELDHNIAAVFVLRGYGEHISMRKLKEEVANSDKKIMLMQCGALLTGVIFYDKPLDSYYFESLYKIFKFRKKVRIGAGIIVCDANQIKESYESALQAYRYGFLHNLGLVTFYEQIQNDLQLKRKSYKTIYLDCSYLIKCIEAEWDAEALEYIESMMVKWRDTNSSITHMINQCSECVFRLSSELSVMENFTQEAILADFELMTNLTELKSYMLEVLGTISNEVKKKQLQKIRPIVKLALSYSVEHIEVGLNLKFIASKLNTSYVYLSKAFKEDIHIGYTEYMNMYRIELAKKHLANPYAKVGDVCARIGLEQKNFHFLFKKLTGMTPKEYQGKRLPVSG</sequence>
<evidence type="ECO:0000313" key="11">
    <source>
        <dbReference type="EMBL" id="MBD2863768.1"/>
    </source>
</evidence>
<dbReference type="InterPro" id="IPR011006">
    <property type="entry name" value="CheY-like_superfamily"/>
</dbReference>
<dbReference type="GO" id="GO:0005737">
    <property type="term" value="C:cytoplasm"/>
    <property type="evidence" value="ECO:0007669"/>
    <property type="project" value="UniProtKB-SubCell"/>
</dbReference>
<keyword evidence="3 8" id="KW-0597">Phosphoprotein</keyword>
<evidence type="ECO:0000256" key="5">
    <source>
        <dbReference type="ARBA" id="ARBA00023015"/>
    </source>
</evidence>
<keyword evidence="12" id="KW-1185">Reference proteome</keyword>
<evidence type="ECO:0000256" key="3">
    <source>
        <dbReference type="ARBA" id="ARBA00022553"/>
    </source>
</evidence>
<organism evidence="11 12">
    <name type="scientific">Paenibacillus oceani</name>
    <dbReference type="NCBI Taxonomy" id="2772510"/>
    <lineage>
        <taxon>Bacteria</taxon>
        <taxon>Bacillati</taxon>
        <taxon>Bacillota</taxon>
        <taxon>Bacilli</taxon>
        <taxon>Bacillales</taxon>
        <taxon>Paenibacillaceae</taxon>
        <taxon>Paenibacillus</taxon>
    </lineage>
</organism>
<comment type="subcellular location">
    <subcellularLocation>
        <location evidence="1">Cytoplasm</location>
    </subcellularLocation>
</comment>
<dbReference type="PANTHER" id="PTHR42713">
    <property type="entry name" value="HISTIDINE KINASE-RELATED"/>
    <property type="match status" value="1"/>
</dbReference>
<dbReference type="PROSITE" id="PS50110">
    <property type="entry name" value="RESPONSE_REGULATORY"/>
    <property type="match status" value="1"/>
</dbReference>
<dbReference type="InterPro" id="IPR018062">
    <property type="entry name" value="HTH_AraC-typ_CS"/>
</dbReference>
<dbReference type="EMBL" id="JACXJA010000022">
    <property type="protein sequence ID" value="MBD2863768.1"/>
    <property type="molecule type" value="Genomic_DNA"/>
</dbReference>
<evidence type="ECO:0000256" key="8">
    <source>
        <dbReference type="PROSITE-ProRule" id="PRU00169"/>
    </source>
</evidence>
<feature type="domain" description="HTH araC/xylS-type" evidence="9">
    <location>
        <begin position="403"/>
        <end position="500"/>
    </location>
</feature>